<keyword evidence="3" id="KW-1185">Reference proteome</keyword>
<reference evidence="2 3" key="1">
    <citation type="submission" date="2015-09" db="EMBL/GenBank/DDBJ databases">
        <title>Host preference determinants of Valsa canker pathogens revealed by comparative genomics.</title>
        <authorList>
            <person name="Yin Z."/>
            <person name="Huang L."/>
        </authorList>
    </citation>
    <scope>NUCLEOTIDE SEQUENCE [LARGE SCALE GENOMIC DNA]</scope>
    <source>
        <strain evidence="2 3">03-1</strain>
    </source>
</reference>
<evidence type="ECO:0000313" key="2">
    <source>
        <dbReference type="EMBL" id="ROV99520.1"/>
    </source>
</evidence>
<gene>
    <name evidence="2" type="ORF">VMCG_06384</name>
</gene>
<proteinExistence type="predicted"/>
<name>A0A423W846_9PEZI</name>
<comment type="caution">
    <text evidence="2">The sequence shown here is derived from an EMBL/GenBank/DDBJ whole genome shotgun (WGS) entry which is preliminary data.</text>
</comment>
<dbReference type="OrthoDB" id="5227450at2759"/>
<evidence type="ECO:0000313" key="3">
    <source>
        <dbReference type="Proteomes" id="UP000283895"/>
    </source>
</evidence>
<accession>A0A423W846</accession>
<dbReference type="EMBL" id="LKEA01000023">
    <property type="protein sequence ID" value="ROV99520.1"/>
    <property type="molecule type" value="Genomic_DNA"/>
</dbReference>
<dbReference type="Proteomes" id="UP000283895">
    <property type="component" value="Unassembled WGS sequence"/>
</dbReference>
<sequence length="159" mass="18431">MPFKLPYLSLYLRQVVTGKAPSGKPWTKAVRNKLTIQDVVRNRLTPTQGHSLWRLEAQRPIVYPARRHWLHPAPAQPPPLARKEISEEQVPEGVEMSEAEIFEREIDPTDKDSWSRGPDMPWLRDVPDPDGRREALWKHPKGPYIQTKEGLVHIATYYP</sequence>
<dbReference type="AlphaFoldDB" id="A0A423W846"/>
<evidence type="ECO:0000256" key="1">
    <source>
        <dbReference type="SAM" id="MobiDB-lite"/>
    </source>
</evidence>
<feature type="region of interest" description="Disordered" evidence="1">
    <location>
        <begin position="72"/>
        <end position="129"/>
    </location>
</feature>
<protein>
    <submittedName>
        <fullName evidence="2">Uncharacterized protein</fullName>
    </submittedName>
</protein>
<organism evidence="2 3">
    <name type="scientific">Cytospora schulzeri</name>
    <dbReference type="NCBI Taxonomy" id="448051"/>
    <lineage>
        <taxon>Eukaryota</taxon>
        <taxon>Fungi</taxon>
        <taxon>Dikarya</taxon>
        <taxon>Ascomycota</taxon>
        <taxon>Pezizomycotina</taxon>
        <taxon>Sordariomycetes</taxon>
        <taxon>Sordariomycetidae</taxon>
        <taxon>Diaporthales</taxon>
        <taxon>Cytosporaceae</taxon>
        <taxon>Cytospora</taxon>
    </lineage>
</organism>
<feature type="compositionally biased region" description="Basic and acidic residues" evidence="1">
    <location>
        <begin position="101"/>
        <end position="114"/>
    </location>
</feature>
<feature type="compositionally biased region" description="Acidic residues" evidence="1">
    <location>
        <begin position="87"/>
        <end position="100"/>
    </location>
</feature>